<evidence type="ECO:0000259" key="1">
    <source>
        <dbReference type="SMART" id="SM00507"/>
    </source>
</evidence>
<dbReference type="SMART" id="SM00507">
    <property type="entry name" value="HNHc"/>
    <property type="match status" value="1"/>
</dbReference>
<dbReference type="Proteomes" id="UP001550628">
    <property type="component" value="Unassembled WGS sequence"/>
</dbReference>
<comment type="caution">
    <text evidence="2">The sequence shown here is derived from an EMBL/GenBank/DDBJ whole genome shotgun (WGS) entry which is preliminary data.</text>
</comment>
<dbReference type="Gene3D" id="1.10.30.50">
    <property type="match status" value="1"/>
</dbReference>
<proteinExistence type="predicted"/>
<protein>
    <submittedName>
        <fullName evidence="2">HNH endonuclease signature motif containing protein</fullName>
    </submittedName>
</protein>
<name>A0ABV2WZ52_9NOCA</name>
<keyword evidence="2" id="KW-0540">Nuclease</keyword>
<dbReference type="CDD" id="cd00085">
    <property type="entry name" value="HNHc"/>
    <property type="match status" value="1"/>
</dbReference>
<sequence length="101" mass="11322">MPDNSKRNTAIRNRHRAHIRSNQPPCHLCGGDIDYTLPHDDPGSFVVDHIIPIAKGGPDVLDNKAAAHRLCNSRKYDKLTTELTKPAAPAAPRTYVTWRTW</sequence>
<dbReference type="RefSeq" id="WP_356959549.1">
    <property type="nucleotide sequence ID" value="NZ_JBEYBD010000030.1"/>
</dbReference>
<dbReference type="Pfam" id="PF01844">
    <property type="entry name" value="HNH"/>
    <property type="match status" value="1"/>
</dbReference>
<evidence type="ECO:0000313" key="3">
    <source>
        <dbReference type="Proteomes" id="UP001550628"/>
    </source>
</evidence>
<feature type="domain" description="HNH nuclease" evidence="1">
    <location>
        <begin position="14"/>
        <end position="73"/>
    </location>
</feature>
<organism evidence="2 3">
    <name type="scientific">Nocardia rhamnosiphila</name>
    <dbReference type="NCBI Taxonomy" id="426716"/>
    <lineage>
        <taxon>Bacteria</taxon>
        <taxon>Bacillati</taxon>
        <taxon>Actinomycetota</taxon>
        <taxon>Actinomycetes</taxon>
        <taxon>Mycobacteriales</taxon>
        <taxon>Nocardiaceae</taxon>
        <taxon>Nocardia</taxon>
    </lineage>
</organism>
<dbReference type="EMBL" id="JBEYBF010000033">
    <property type="protein sequence ID" value="MEU1956138.1"/>
    <property type="molecule type" value="Genomic_DNA"/>
</dbReference>
<evidence type="ECO:0000313" key="2">
    <source>
        <dbReference type="EMBL" id="MEU1956138.1"/>
    </source>
</evidence>
<reference evidence="2 3" key="1">
    <citation type="submission" date="2024-06" db="EMBL/GenBank/DDBJ databases">
        <title>The Natural Products Discovery Center: Release of the First 8490 Sequenced Strains for Exploring Actinobacteria Biosynthetic Diversity.</title>
        <authorList>
            <person name="Kalkreuter E."/>
            <person name="Kautsar S.A."/>
            <person name="Yang D."/>
            <person name="Bader C.D."/>
            <person name="Teijaro C.N."/>
            <person name="Fluegel L."/>
            <person name="Davis C.M."/>
            <person name="Simpson J.R."/>
            <person name="Lauterbach L."/>
            <person name="Steele A.D."/>
            <person name="Gui C."/>
            <person name="Meng S."/>
            <person name="Li G."/>
            <person name="Viehrig K."/>
            <person name="Ye F."/>
            <person name="Su P."/>
            <person name="Kiefer A.F."/>
            <person name="Nichols A."/>
            <person name="Cepeda A.J."/>
            <person name="Yan W."/>
            <person name="Fan B."/>
            <person name="Jiang Y."/>
            <person name="Adhikari A."/>
            <person name="Zheng C.-J."/>
            <person name="Schuster L."/>
            <person name="Cowan T.M."/>
            <person name="Smanski M.J."/>
            <person name="Chevrette M.G."/>
            <person name="De Carvalho L.P.S."/>
            <person name="Shen B."/>
        </authorList>
    </citation>
    <scope>NUCLEOTIDE SEQUENCE [LARGE SCALE GENOMIC DNA]</scope>
    <source>
        <strain evidence="2 3">NPDC019708</strain>
    </source>
</reference>
<dbReference type="InterPro" id="IPR003615">
    <property type="entry name" value="HNH_nuc"/>
</dbReference>
<keyword evidence="2" id="KW-0378">Hydrolase</keyword>
<dbReference type="GO" id="GO:0004519">
    <property type="term" value="F:endonuclease activity"/>
    <property type="evidence" value="ECO:0007669"/>
    <property type="project" value="UniProtKB-KW"/>
</dbReference>
<dbReference type="InterPro" id="IPR002711">
    <property type="entry name" value="HNH"/>
</dbReference>
<keyword evidence="2" id="KW-0255">Endonuclease</keyword>
<gene>
    <name evidence="2" type="ORF">ABZ510_30365</name>
</gene>
<keyword evidence="3" id="KW-1185">Reference proteome</keyword>
<accession>A0ABV2WZ52</accession>